<accession>A0A5M3MXA9</accession>
<name>A0A5M3MXA9_CONPW</name>
<dbReference type="EMBL" id="JH711576">
    <property type="protein sequence ID" value="EIW83414.1"/>
    <property type="molecule type" value="Genomic_DNA"/>
</dbReference>
<keyword evidence="2" id="KW-1185">Reference proteome</keyword>
<dbReference type="Proteomes" id="UP000053558">
    <property type="component" value="Unassembled WGS sequence"/>
</dbReference>
<dbReference type="KEGG" id="cput:CONPUDRAFT_164368"/>
<proteinExistence type="predicted"/>
<evidence type="ECO:0000313" key="1">
    <source>
        <dbReference type="EMBL" id="EIW83414.1"/>
    </source>
</evidence>
<dbReference type="AlphaFoldDB" id="A0A5M3MXA9"/>
<dbReference type="OrthoDB" id="7933078at2759"/>
<dbReference type="GeneID" id="19205109"/>
<organism evidence="1 2">
    <name type="scientific">Coniophora puteana (strain RWD-64-598)</name>
    <name type="common">Brown rot fungus</name>
    <dbReference type="NCBI Taxonomy" id="741705"/>
    <lineage>
        <taxon>Eukaryota</taxon>
        <taxon>Fungi</taxon>
        <taxon>Dikarya</taxon>
        <taxon>Basidiomycota</taxon>
        <taxon>Agaricomycotina</taxon>
        <taxon>Agaricomycetes</taxon>
        <taxon>Agaricomycetidae</taxon>
        <taxon>Boletales</taxon>
        <taxon>Coniophorineae</taxon>
        <taxon>Coniophoraceae</taxon>
        <taxon>Coniophora</taxon>
    </lineage>
</organism>
<comment type="caution">
    <text evidence="1">The sequence shown here is derived from an EMBL/GenBank/DDBJ whole genome shotgun (WGS) entry which is preliminary data.</text>
</comment>
<evidence type="ECO:0000313" key="2">
    <source>
        <dbReference type="Proteomes" id="UP000053558"/>
    </source>
</evidence>
<gene>
    <name evidence="1" type="ORF">CONPUDRAFT_164368</name>
</gene>
<reference evidence="2" key="1">
    <citation type="journal article" date="2012" name="Science">
        <title>The Paleozoic origin of enzymatic lignin decomposition reconstructed from 31 fungal genomes.</title>
        <authorList>
            <person name="Floudas D."/>
            <person name="Binder M."/>
            <person name="Riley R."/>
            <person name="Barry K."/>
            <person name="Blanchette R.A."/>
            <person name="Henrissat B."/>
            <person name="Martinez A.T."/>
            <person name="Otillar R."/>
            <person name="Spatafora J.W."/>
            <person name="Yadav J.S."/>
            <person name="Aerts A."/>
            <person name="Benoit I."/>
            <person name="Boyd A."/>
            <person name="Carlson A."/>
            <person name="Copeland A."/>
            <person name="Coutinho P.M."/>
            <person name="de Vries R.P."/>
            <person name="Ferreira P."/>
            <person name="Findley K."/>
            <person name="Foster B."/>
            <person name="Gaskell J."/>
            <person name="Glotzer D."/>
            <person name="Gorecki P."/>
            <person name="Heitman J."/>
            <person name="Hesse C."/>
            <person name="Hori C."/>
            <person name="Igarashi K."/>
            <person name="Jurgens J.A."/>
            <person name="Kallen N."/>
            <person name="Kersten P."/>
            <person name="Kohler A."/>
            <person name="Kuees U."/>
            <person name="Kumar T.K.A."/>
            <person name="Kuo A."/>
            <person name="LaButti K."/>
            <person name="Larrondo L.F."/>
            <person name="Lindquist E."/>
            <person name="Ling A."/>
            <person name="Lombard V."/>
            <person name="Lucas S."/>
            <person name="Lundell T."/>
            <person name="Martin R."/>
            <person name="McLaughlin D.J."/>
            <person name="Morgenstern I."/>
            <person name="Morin E."/>
            <person name="Murat C."/>
            <person name="Nagy L.G."/>
            <person name="Nolan M."/>
            <person name="Ohm R.A."/>
            <person name="Patyshakuliyeva A."/>
            <person name="Rokas A."/>
            <person name="Ruiz-Duenas F.J."/>
            <person name="Sabat G."/>
            <person name="Salamov A."/>
            <person name="Samejima M."/>
            <person name="Schmutz J."/>
            <person name="Slot J.C."/>
            <person name="St John F."/>
            <person name="Stenlid J."/>
            <person name="Sun H."/>
            <person name="Sun S."/>
            <person name="Syed K."/>
            <person name="Tsang A."/>
            <person name="Wiebenga A."/>
            <person name="Young D."/>
            <person name="Pisabarro A."/>
            <person name="Eastwood D.C."/>
            <person name="Martin F."/>
            <person name="Cullen D."/>
            <person name="Grigoriev I.V."/>
            <person name="Hibbett D.S."/>
        </authorList>
    </citation>
    <scope>NUCLEOTIDE SEQUENCE [LARGE SCALE GENOMIC DNA]</scope>
    <source>
        <strain evidence="2">RWD-64-598 SS2</strain>
    </source>
</reference>
<sequence>MHVSPVPLVSARSLAAAHIAHEIECAVAVRSLMDYATALVSSSDWAWSTARLASSDSCWARATAVSELVLELAISRNLGVMNVGMSIRLGGMGWFTDQGSKRTAAQRALVLELTLAGNAFVINNRTKAGEPANYTRVTLLAPEIRSAFVRTVYTILSAGRSTSHVPLFDALVNLGLLYWKRHSHPSNLVLLSTFTLLEAFTLGIVTASFVNIIVLTSMTSLVSVPGCSAVLAHS</sequence>
<dbReference type="RefSeq" id="XP_007767183.1">
    <property type="nucleotide sequence ID" value="XM_007768993.1"/>
</dbReference>
<protein>
    <submittedName>
        <fullName evidence="1">Uncharacterized protein</fullName>
    </submittedName>
</protein>